<evidence type="ECO:0000256" key="1">
    <source>
        <dbReference type="SAM" id="Coils"/>
    </source>
</evidence>
<sequence>MNNNARRRMVVQKFNNRPPFQAKLKENATAAGKNYKKTFENIEESYRTIMSHLNSIDDEEETMEEPEPHYPKNPARPKVIVNSSAIPKVLDRFQRAAPKRQPTVLRSNNPTRKIVKNDEKITKETALSSSEENDKFGLQTLYRNKNMDFGKNVSNHRTMKNLLQTYDEPLKEYSSVQKASHHRFDKATSTSDIPFDTRYHKTYRKPRGSKPRTVAKQHSHGSISKTSNPTPKPFLNSAIISSPSYVGSLSESAYAMDEEGDSSGNFAADQVKKMASKPNKIVARKTDNKMSTKLNARALKLKTNSKSKLRNNAGAKNYMEMMNAVKKKLPKLESNKELLSNDNKFEWSDEVEESKSAHQVKFPKETRCAVERMMENAKLAGSDSTRTPLTKYMKPKEMSIKPAISFNQKELTASKMAFAKNNSPYTVKMEASPMSRESGAVGDHAVSGANAGKVNMTNFD</sequence>
<feature type="region of interest" description="Disordered" evidence="2">
    <location>
        <begin position="436"/>
        <end position="460"/>
    </location>
</feature>
<accession>A0A9N9TZ89</accession>
<evidence type="ECO:0000313" key="4">
    <source>
        <dbReference type="Proteomes" id="UP001153712"/>
    </source>
</evidence>
<name>A0A9N9TZ89_PHYSR</name>
<keyword evidence="1" id="KW-0175">Coiled coil</keyword>
<dbReference type="EMBL" id="OU900099">
    <property type="protein sequence ID" value="CAG9863554.1"/>
    <property type="molecule type" value="Genomic_DNA"/>
</dbReference>
<reference evidence="3" key="1">
    <citation type="submission" date="2022-01" db="EMBL/GenBank/DDBJ databases">
        <authorList>
            <person name="King R."/>
        </authorList>
    </citation>
    <scope>NUCLEOTIDE SEQUENCE</scope>
</reference>
<protein>
    <submittedName>
        <fullName evidence="3">Uncharacterized protein</fullName>
    </submittedName>
</protein>
<organism evidence="3 4">
    <name type="scientific">Phyllotreta striolata</name>
    <name type="common">Striped flea beetle</name>
    <name type="synonym">Crioceris striolata</name>
    <dbReference type="NCBI Taxonomy" id="444603"/>
    <lineage>
        <taxon>Eukaryota</taxon>
        <taxon>Metazoa</taxon>
        <taxon>Ecdysozoa</taxon>
        <taxon>Arthropoda</taxon>
        <taxon>Hexapoda</taxon>
        <taxon>Insecta</taxon>
        <taxon>Pterygota</taxon>
        <taxon>Neoptera</taxon>
        <taxon>Endopterygota</taxon>
        <taxon>Coleoptera</taxon>
        <taxon>Polyphaga</taxon>
        <taxon>Cucujiformia</taxon>
        <taxon>Chrysomeloidea</taxon>
        <taxon>Chrysomelidae</taxon>
        <taxon>Galerucinae</taxon>
        <taxon>Alticini</taxon>
        <taxon>Phyllotreta</taxon>
    </lineage>
</organism>
<evidence type="ECO:0000313" key="3">
    <source>
        <dbReference type="EMBL" id="CAG9863554.1"/>
    </source>
</evidence>
<evidence type="ECO:0000256" key="2">
    <source>
        <dbReference type="SAM" id="MobiDB-lite"/>
    </source>
</evidence>
<feature type="compositionally biased region" description="Polar residues" evidence="2">
    <location>
        <begin position="220"/>
        <end position="229"/>
    </location>
</feature>
<feature type="coiled-coil region" evidence="1">
    <location>
        <begin position="315"/>
        <end position="342"/>
    </location>
</feature>
<proteinExistence type="predicted"/>
<feature type="region of interest" description="Disordered" evidence="2">
    <location>
        <begin position="201"/>
        <end position="234"/>
    </location>
</feature>
<feature type="non-terminal residue" evidence="3">
    <location>
        <position position="460"/>
    </location>
</feature>
<feature type="compositionally biased region" description="Basic residues" evidence="2">
    <location>
        <begin position="201"/>
        <end position="219"/>
    </location>
</feature>
<keyword evidence="4" id="KW-1185">Reference proteome</keyword>
<dbReference type="AlphaFoldDB" id="A0A9N9TZ89"/>
<dbReference type="OrthoDB" id="6766128at2759"/>
<dbReference type="Proteomes" id="UP001153712">
    <property type="component" value="Chromosome 6"/>
</dbReference>
<gene>
    <name evidence="3" type="ORF">PHYEVI_LOCUS9840</name>
</gene>